<keyword evidence="3" id="KW-1185">Reference proteome</keyword>
<dbReference type="RefSeq" id="XP_067080627.1">
    <property type="nucleotide sequence ID" value="XM_067224526.1"/>
</dbReference>
<keyword evidence="1" id="KW-0472">Membrane</keyword>
<accession>A0A1G4IBS4</accession>
<organism evidence="2 3">
    <name type="scientific">Trypanosoma equiperdum</name>
    <dbReference type="NCBI Taxonomy" id="5694"/>
    <lineage>
        <taxon>Eukaryota</taxon>
        <taxon>Discoba</taxon>
        <taxon>Euglenozoa</taxon>
        <taxon>Kinetoplastea</taxon>
        <taxon>Metakinetoplastina</taxon>
        <taxon>Trypanosomatida</taxon>
        <taxon>Trypanosomatidae</taxon>
        <taxon>Trypanosoma</taxon>
    </lineage>
</organism>
<dbReference type="AlphaFoldDB" id="A0A1G4IBS4"/>
<keyword evidence="1" id="KW-1133">Transmembrane helix</keyword>
<proteinExistence type="predicted"/>
<feature type="transmembrane region" description="Helical" evidence="1">
    <location>
        <begin position="44"/>
        <end position="61"/>
    </location>
</feature>
<gene>
    <name evidence="2" type="ORF">TEOVI_000128200</name>
</gene>
<comment type="caution">
    <text evidence="2">The sequence shown here is derived from an EMBL/GenBank/DDBJ whole genome shotgun (WGS) entry which is preliminary data.</text>
</comment>
<name>A0A1G4IBS4_TRYEQ</name>
<evidence type="ECO:0000313" key="3">
    <source>
        <dbReference type="Proteomes" id="UP000195570"/>
    </source>
</evidence>
<evidence type="ECO:0008006" key="4">
    <source>
        <dbReference type="Google" id="ProtNLM"/>
    </source>
</evidence>
<dbReference type="Proteomes" id="UP000195570">
    <property type="component" value="Unassembled WGS sequence"/>
</dbReference>
<feature type="transmembrane region" description="Helical" evidence="1">
    <location>
        <begin position="12"/>
        <end position="32"/>
    </location>
</feature>
<dbReference type="EMBL" id="CZPT02001290">
    <property type="protein sequence ID" value="SCU69713.1"/>
    <property type="molecule type" value="Genomic_DNA"/>
</dbReference>
<keyword evidence="1" id="KW-0812">Transmembrane</keyword>
<dbReference type="VEuPathDB" id="TriTrypDB:TEOVI_000128200"/>
<protein>
    <recommendedName>
        <fullName evidence="4">Transmembrane protein</fullName>
    </recommendedName>
</protein>
<evidence type="ECO:0000256" key="1">
    <source>
        <dbReference type="SAM" id="Phobius"/>
    </source>
</evidence>
<dbReference type="GeneID" id="92375222"/>
<sequence>MFLVEGTLFRVSISFGGFALHFFLSPVSLFVYAAIRCFVLLQKGTVLTHLANSFAILLLFFLKEKRREGARSWWPRTLVESPTPCLFLFSFGFLLPSSALAERVFHRGTFMVFSPALLGRFIQRARYVLPPFSRCLVDSAIRLHLF</sequence>
<evidence type="ECO:0000313" key="2">
    <source>
        <dbReference type="EMBL" id="SCU69713.1"/>
    </source>
</evidence>
<reference evidence="2" key="1">
    <citation type="submission" date="2016-09" db="EMBL/GenBank/DDBJ databases">
        <authorList>
            <person name="Hebert L."/>
            <person name="Moumen B."/>
        </authorList>
    </citation>
    <scope>NUCLEOTIDE SEQUENCE [LARGE SCALE GENOMIC DNA]</scope>
    <source>
        <strain evidence="2">OVI</strain>
    </source>
</reference>